<evidence type="ECO:0000313" key="2">
    <source>
        <dbReference type="Proteomes" id="UP001303222"/>
    </source>
</evidence>
<comment type="caution">
    <text evidence="1">The sequence shown here is derived from an EMBL/GenBank/DDBJ whole genome shotgun (WGS) entry which is preliminary data.</text>
</comment>
<dbReference type="Proteomes" id="UP001303222">
    <property type="component" value="Unassembled WGS sequence"/>
</dbReference>
<reference evidence="1" key="2">
    <citation type="submission" date="2023-06" db="EMBL/GenBank/DDBJ databases">
        <authorList>
            <consortium name="Lawrence Berkeley National Laboratory"/>
            <person name="Mondo S.J."/>
            <person name="Hensen N."/>
            <person name="Bonometti L."/>
            <person name="Westerberg I."/>
            <person name="Brannstrom I.O."/>
            <person name="Guillou S."/>
            <person name="Cros-Aarteil S."/>
            <person name="Calhoun S."/>
            <person name="Haridas S."/>
            <person name="Kuo A."/>
            <person name="Pangilinan J."/>
            <person name="Riley R."/>
            <person name="Labutti K."/>
            <person name="Andreopoulos B."/>
            <person name="Lipzen A."/>
            <person name="Chen C."/>
            <person name="Yanf M."/>
            <person name="Daum C."/>
            <person name="Ng V."/>
            <person name="Clum A."/>
            <person name="Steindorff A."/>
            <person name="Ohm R."/>
            <person name="Martin F."/>
            <person name="Silar P."/>
            <person name="Natvig D."/>
            <person name="Lalanne C."/>
            <person name="Gautier V."/>
            <person name="Ament-Velasquez S.L."/>
            <person name="Kruys A."/>
            <person name="Hutchinson M.I."/>
            <person name="Powell A.J."/>
            <person name="Barry K."/>
            <person name="Miller A.N."/>
            <person name="Grigoriev I.V."/>
            <person name="Debuchy R."/>
            <person name="Gladieux P."/>
            <person name="Thoren M.H."/>
            <person name="Johannesson H."/>
        </authorList>
    </citation>
    <scope>NUCLEOTIDE SEQUENCE</scope>
    <source>
        <strain evidence="1">CBS 626.80</strain>
    </source>
</reference>
<proteinExistence type="predicted"/>
<name>A0AAN6SBF4_9PEZI</name>
<sequence>MNGMRKVPPGDYPLIRSSLELVERRLENMMEVFVPLLARINNTLPDAKGLEQKLDAMEKGLASNEEDASGSFQLFFLEFKSLMANLVELEKMFVAHGIPSYSSPSLSAEDKLNSMEDMIVSEMEKMILHQEEDTRPEVQSKFKPVMEKLGLLEKMYRAAMASRNVNQ</sequence>
<dbReference type="AlphaFoldDB" id="A0AAN6SBF4"/>
<organism evidence="1 2">
    <name type="scientific">Pseudoneurospora amorphoporcata</name>
    <dbReference type="NCBI Taxonomy" id="241081"/>
    <lineage>
        <taxon>Eukaryota</taxon>
        <taxon>Fungi</taxon>
        <taxon>Dikarya</taxon>
        <taxon>Ascomycota</taxon>
        <taxon>Pezizomycotina</taxon>
        <taxon>Sordariomycetes</taxon>
        <taxon>Sordariomycetidae</taxon>
        <taxon>Sordariales</taxon>
        <taxon>Sordariaceae</taxon>
        <taxon>Pseudoneurospora</taxon>
    </lineage>
</organism>
<evidence type="ECO:0000313" key="1">
    <source>
        <dbReference type="EMBL" id="KAK3947465.1"/>
    </source>
</evidence>
<protein>
    <submittedName>
        <fullName evidence="1">Uncharacterized protein</fullName>
    </submittedName>
</protein>
<reference evidence="1" key="1">
    <citation type="journal article" date="2023" name="Mol. Phylogenet. Evol.">
        <title>Genome-scale phylogeny and comparative genomics of the fungal order Sordariales.</title>
        <authorList>
            <person name="Hensen N."/>
            <person name="Bonometti L."/>
            <person name="Westerberg I."/>
            <person name="Brannstrom I.O."/>
            <person name="Guillou S."/>
            <person name="Cros-Aarteil S."/>
            <person name="Calhoun S."/>
            <person name="Haridas S."/>
            <person name="Kuo A."/>
            <person name="Mondo S."/>
            <person name="Pangilinan J."/>
            <person name="Riley R."/>
            <person name="LaButti K."/>
            <person name="Andreopoulos B."/>
            <person name="Lipzen A."/>
            <person name="Chen C."/>
            <person name="Yan M."/>
            <person name="Daum C."/>
            <person name="Ng V."/>
            <person name="Clum A."/>
            <person name="Steindorff A."/>
            <person name="Ohm R.A."/>
            <person name="Martin F."/>
            <person name="Silar P."/>
            <person name="Natvig D.O."/>
            <person name="Lalanne C."/>
            <person name="Gautier V."/>
            <person name="Ament-Velasquez S.L."/>
            <person name="Kruys A."/>
            <person name="Hutchinson M.I."/>
            <person name="Powell A.J."/>
            <person name="Barry K."/>
            <person name="Miller A.N."/>
            <person name="Grigoriev I.V."/>
            <person name="Debuchy R."/>
            <person name="Gladieux P."/>
            <person name="Hiltunen Thoren M."/>
            <person name="Johannesson H."/>
        </authorList>
    </citation>
    <scope>NUCLEOTIDE SEQUENCE</scope>
    <source>
        <strain evidence="1">CBS 626.80</strain>
    </source>
</reference>
<gene>
    <name evidence="1" type="ORF">QBC32DRAFT_318782</name>
</gene>
<keyword evidence="2" id="KW-1185">Reference proteome</keyword>
<accession>A0AAN6SBF4</accession>
<dbReference type="EMBL" id="MU859347">
    <property type="protein sequence ID" value="KAK3947465.1"/>
    <property type="molecule type" value="Genomic_DNA"/>
</dbReference>